<organism evidence="1">
    <name type="scientific">hydrothermal vent metagenome</name>
    <dbReference type="NCBI Taxonomy" id="652676"/>
    <lineage>
        <taxon>unclassified sequences</taxon>
        <taxon>metagenomes</taxon>
        <taxon>ecological metagenomes</taxon>
    </lineage>
</organism>
<proteinExistence type="predicted"/>
<evidence type="ECO:0000313" key="1">
    <source>
        <dbReference type="EMBL" id="VAW82202.1"/>
    </source>
</evidence>
<gene>
    <name evidence="1" type="ORF">MNBD_GAMMA12-1032</name>
</gene>
<dbReference type="EMBL" id="UOFL01000238">
    <property type="protein sequence ID" value="VAW82202.1"/>
    <property type="molecule type" value="Genomic_DNA"/>
</dbReference>
<protein>
    <submittedName>
        <fullName evidence="1">Uncharacterized protein</fullName>
    </submittedName>
</protein>
<accession>A0A3B0Z3U4</accession>
<reference evidence="1" key="1">
    <citation type="submission" date="2018-06" db="EMBL/GenBank/DDBJ databases">
        <authorList>
            <person name="Zhirakovskaya E."/>
        </authorList>
    </citation>
    <scope>NUCLEOTIDE SEQUENCE</scope>
</reference>
<dbReference type="AlphaFoldDB" id="A0A3B0Z3U4"/>
<name>A0A3B0Z3U4_9ZZZZ</name>
<sequence length="88" mass="8630">MSNTKKITGAALALAAASLMGVSSVSMAGEKHGHAAKNIHCEGVNKCKGHNDCKGGSNACKGKAACKGKGFVSMSAAACDHIGGKAGK</sequence>